<gene>
    <name evidence="1" type="ORF">GCM10008964_06800</name>
</gene>
<sequence length="184" mass="20396">MLKLKDNLVWVGLALTLLLVVFVEMQDEPDNSVTDVVVVAPDHVQTHSVQTQDRQTQIIKSQAIQPQTLAITEPANNSEFVLRKKIIDVPVNVFALPKPKQESQPVAVAPRAPVTPVNPYTYVGKLIEDGEMRVFLTNGRDNYVVRAGDTLEEVWQVKAIHSTEMILLNLPTQTQILVAIGAVL</sequence>
<dbReference type="Proteomes" id="UP001501476">
    <property type="component" value="Unassembled WGS sequence"/>
</dbReference>
<comment type="caution">
    <text evidence="1">The sequence shown here is derived from an EMBL/GenBank/DDBJ whole genome shotgun (WGS) entry which is preliminary data.</text>
</comment>
<reference evidence="2" key="1">
    <citation type="journal article" date="2019" name="Int. J. Syst. Evol. Microbiol.">
        <title>The Global Catalogue of Microorganisms (GCM) 10K type strain sequencing project: providing services to taxonomists for standard genome sequencing and annotation.</title>
        <authorList>
            <consortium name="The Broad Institute Genomics Platform"/>
            <consortium name="The Broad Institute Genome Sequencing Center for Infectious Disease"/>
            <person name="Wu L."/>
            <person name="Ma J."/>
        </authorList>
    </citation>
    <scope>NUCLEOTIDE SEQUENCE [LARGE SCALE GENOMIC DNA]</scope>
    <source>
        <strain evidence="2">JCM 6886</strain>
    </source>
</reference>
<evidence type="ECO:0008006" key="3">
    <source>
        <dbReference type="Google" id="ProtNLM"/>
    </source>
</evidence>
<evidence type="ECO:0000313" key="2">
    <source>
        <dbReference type="Proteomes" id="UP001501476"/>
    </source>
</evidence>
<keyword evidence="2" id="KW-1185">Reference proteome</keyword>
<accession>A0ABP3CXU2</accession>
<name>A0ABP3CXU2_9GAMM</name>
<dbReference type="EMBL" id="BAAADG010000003">
    <property type="protein sequence ID" value="GAA0217950.1"/>
    <property type="molecule type" value="Genomic_DNA"/>
</dbReference>
<dbReference type="RefSeq" id="WP_343749536.1">
    <property type="nucleotide sequence ID" value="NZ_BAAADG010000003.1"/>
</dbReference>
<organism evidence="1 2">
    <name type="scientific">Methylophaga marina</name>
    <dbReference type="NCBI Taxonomy" id="45495"/>
    <lineage>
        <taxon>Bacteria</taxon>
        <taxon>Pseudomonadati</taxon>
        <taxon>Pseudomonadota</taxon>
        <taxon>Gammaproteobacteria</taxon>
        <taxon>Thiotrichales</taxon>
        <taxon>Piscirickettsiaceae</taxon>
        <taxon>Methylophaga</taxon>
    </lineage>
</organism>
<evidence type="ECO:0000313" key="1">
    <source>
        <dbReference type="EMBL" id="GAA0217950.1"/>
    </source>
</evidence>
<protein>
    <recommendedName>
        <fullName evidence="3">Type II secretion system protein GspC N-terminal domain-containing protein</fullName>
    </recommendedName>
</protein>
<proteinExistence type="predicted"/>